<dbReference type="EMBL" id="CP002195">
    <property type="protein sequence ID" value="AFD28125.1"/>
    <property type="molecule type" value="Genomic_DNA"/>
</dbReference>
<proteinExistence type="predicted"/>
<evidence type="ECO:0000313" key="2">
    <source>
        <dbReference type="Proteomes" id="UP000007575"/>
    </source>
</evidence>
<reference evidence="1 2" key="1">
    <citation type="journal article" date="2012" name="PLoS ONE">
        <title>Genome sequence and transcriptome analysis of the radioresistant bacterium Deinococcus gobiensis: insights into the extreme environmental adaptations.</title>
        <authorList>
            <person name="Yuan M."/>
            <person name="Chen M."/>
            <person name="Zhang W."/>
            <person name="Lu W."/>
            <person name="Wang J."/>
            <person name="Yang M."/>
            <person name="Zhao P."/>
            <person name="Tang R."/>
            <person name="Li X."/>
            <person name="Hao Y."/>
            <person name="Zhou Z."/>
            <person name="Zhan Y."/>
            <person name="Yu H."/>
            <person name="Teng C."/>
            <person name="Yan Y."/>
            <person name="Ping S."/>
            <person name="Wang Y."/>
            <person name="Lin M."/>
        </authorList>
    </citation>
    <scope>NUCLEOTIDE SEQUENCE [LARGE SCALE GENOMIC DNA]</scope>
    <source>
        <strain evidence="2">DSM 21396 / JCM 16679 / CGMCC 1.7299 / I-0</strain>
        <plasmid evidence="1">P4</plasmid>
    </source>
</reference>
<accession>H8H3M8</accession>
<keyword evidence="2" id="KW-1185">Reference proteome</keyword>
<organism evidence="1 2">
    <name type="scientific">Deinococcus gobiensis (strain DSM 21396 / JCM 16679 / CGMCC 1.7299 / I-0)</name>
    <dbReference type="NCBI Taxonomy" id="745776"/>
    <lineage>
        <taxon>Bacteria</taxon>
        <taxon>Thermotogati</taxon>
        <taxon>Deinococcota</taxon>
        <taxon>Deinococci</taxon>
        <taxon>Deinococcales</taxon>
        <taxon>Deinococcaceae</taxon>
        <taxon>Deinococcus</taxon>
    </lineage>
</organism>
<evidence type="ECO:0000313" key="1">
    <source>
        <dbReference type="EMBL" id="AFD28125.1"/>
    </source>
</evidence>
<gene>
    <name evidence="1" type="ordered locus">DGo_PD0051</name>
</gene>
<keyword evidence="1" id="KW-0614">Plasmid</keyword>
<dbReference type="AlphaFoldDB" id="H8H3M8"/>
<name>H8H3M8_DEIGI</name>
<protein>
    <submittedName>
        <fullName evidence="1">Transposase-like protein</fullName>
    </submittedName>
</protein>
<dbReference type="KEGG" id="dgo:DGo_PD0051"/>
<dbReference type="PATRIC" id="fig|745776.4.peg.4027"/>
<sequence>MARHYEALIETAKNLVYEVMIYLMVRRLAKSPP</sequence>
<dbReference type="Proteomes" id="UP000007575">
    <property type="component" value="Plasmid P4"/>
</dbReference>
<geneLocation type="plasmid" evidence="1 2">
    <name>P4</name>
</geneLocation>
<dbReference type="HOGENOM" id="CLU_3381511_0_0_0"/>